<evidence type="ECO:0000313" key="3">
    <source>
        <dbReference type="Proteomes" id="UP001430953"/>
    </source>
</evidence>
<evidence type="ECO:0000256" key="1">
    <source>
        <dbReference type="SAM" id="Phobius"/>
    </source>
</evidence>
<comment type="caution">
    <text evidence="2">The sequence shown here is derived from an EMBL/GenBank/DDBJ whole genome shotgun (WGS) entry which is preliminary data.</text>
</comment>
<evidence type="ECO:0000313" key="2">
    <source>
        <dbReference type="EMBL" id="KAL0107613.1"/>
    </source>
</evidence>
<keyword evidence="1" id="KW-1133">Transmembrane helix</keyword>
<name>A0AAW2EWA3_9HYME</name>
<accession>A0AAW2EWA3</accession>
<keyword evidence="3" id="KW-1185">Reference proteome</keyword>
<dbReference type="AlphaFoldDB" id="A0AAW2EWA3"/>
<keyword evidence="1" id="KW-0472">Membrane</keyword>
<feature type="transmembrane region" description="Helical" evidence="1">
    <location>
        <begin position="59"/>
        <end position="79"/>
    </location>
</feature>
<sequence length="80" mass="9659">MVLVQQVLQIHNHHPVCKLPNCIICFQNFNKILCRLCMCSRVLYLVTFFRMLYNYFYTFKMAIKITITMIIKILIYTYIA</sequence>
<organism evidence="2 3">
    <name type="scientific">Cardiocondyla obscurior</name>
    <dbReference type="NCBI Taxonomy" id="286306"/>
    <lineage>
        <taxon>Eukaryota</taxon>
        <taxon>Metazoa</taxon>
        <taxon>Ecdysozoa</taxon>
        <taxon>Arthropoda</taxon>
        <taxon>Hexapoda</taxon>
        <taxon>Insecta</taxon>
        <taxon>Pterygota</taxon>
        <taxon>Neoptera</taxon>
        <taxon>Endopterygota</taxon>
        <taxon>Hymenoptera</taxon>
        <taxon>Apocrita</taxon>
        <taxon>Aculeata</taxon>
        <taxon>Formicoidea</taxon>
        <taxon>Formicidae</taxon>
        <taxon>Myrmicinae</taxon>
        <taxon>Cardiocondyla</taxon>
    </lineage>
</organism>
<protein>
    <submittedName>
        <fullName evidence="2">Uncharacterized protein</fullName>
    </submittedName>
</protein>
<gene>
    <name evidence="2" type="ORF">PUN28_014723</name>
</gene>
<proteinExistence type="predicted"/>
<reference evidence="2 3" key="1">
    <citation type="submission" date="2023-03" db="EMBL/GenBank/DDBJ databases">
        <title>High recombination rates correlate with genetic variation in Cardiocondyla obscurior ants.</title>
        <authorList>
            <person name="Errbii M."/>
        </authorList>
    </citation>
    <scope>NUCLEOTIDE SEQUENCE [LARGE SCALE GENOMIC DNA]</scope>
    <source>
        <strain evidence="2">Alpha-2009</strain>
        <tissue evidence="2">Whole body</tissue>
    </source>
</reference>
<dbReference type="EMBL" id="JADYXP020000016">
    <property type="protein sequence ID" value="KAL0107613.1"/>
    <property type="molecule type" value="Genomic_DNA"/>
</dbReference>
<dbReference type="Proteomes" id="UP001430953">
    <property type="component" value="Unassembled WGS sequence"/>
</dbReference>
<keyword evidence="1" id="KW-0812">Transmembrane</keyword>